<dbReference type="PROSITE" id="PS01187">
    <property type="entry name" value="EGF_CA"/>
    <property type="match status" value="2"/>
</dbReference>
<evidence type="ECO:0008006" key="18">
    <source>
        <dbReference type="Google" id="ProtNLM"/>
    </source>
</evidence>
<evidence type="ECO:0000256" key="5">
    <source>
        <dbReference type="ARBA" id="ARBA00022737"/>
    </source>
</evidence>
<dbReference type="InterPro" id="IPR001881">
    <property type="entry name" value="EGF-like_Ca-bd_dom"/>
</dbReference>
<evidence type="ECO:0000259" key="16">
    <source>
        <dbReference type="PROSITE" id="PS51233"/>
    </source>
</evidence>
<dbReference type="SMART" id="SM00179">
    <property type="entry name" value="EGF_CA"/>
    <property type="match status" value="5"/>
</dbReference>
<dbReference type="InterPro" id="IPR026823">
    <property type="entry name" value="cEGF"/>
</dbReference>
<dbReference type="PROSITE" id="PS50026">
    <property type="entry name" value="EGF_3"/>
    <property type="match status" value="3"/>
</dbReference>
<evidence type="ECO:0000259" key="15">
    <source>
        <dbReference type="PROSITE" id="PS50856"/>
    </source>
</evidence>
<dbReference type="GO" id="GO:0005509">
    <property type="term" value="F:calcium ion binding"/>
    <property type="evidence" value="ECO:0007669"/>
    <property type="project" value="InterPro"/>
</dbReference>
<evidence type="ECO:0000256" key="13">
    <source>
        <dbReference type="SAM" id="Phobius"/>
    </source>
</evidence>
<evidence type="ECO:0000256" key="8">
    <source>
        <dbReference type="ARBA" id="ARBA00023157"/>
    </source>
</evidence>
<dbReference type="FunFam" id="2.10.25.10:FF:000240">
    <property type="entry name" value="Vitamin K-dependent protein S"/>
    <property type="match status" value="1"/>
</dbReference>
<dbReference type="GO" id="GO:0006897">
    <property type="term" value="P:endocytosis"/>
    <property type="evidence" value="ECO:0007669"/>
    <property type="project" value="UniProtKB-KW"/>
</dbReference>
<keyword evidence="2 11" id="KW-0245">EGF-like domain</keyword>
<dbReference type="InterPro" id="IPR003886">
    <property type="entry name" value="NIDO_dom"/>
</dbReference>
<keyword evidence="10" id="KW-0325">Glycoprotein</keyword>
<dbReference type="InterPro" id="IPR000152">
    <property type="entry name" value="EGF-type_Asp/Asn_hydroxyl_site"/>
</dbReference>
<feature type="domain" description="AMOP" evidence="15">
    <location>
        <begin position="322"/>
        <end position="467"/>
    </location>
</feature>
<accession>A0A1X7VEX8</accession>
<dbReference type="InParanoid" id="A0A1X7VEX8"/>
<evidence type="ECO:0000256" key="2">
    <source>
        <dbReference type="ARBA" id="ARBA00022536"/>
    </source>
</evidence>
<dbReference type="SUPFAM" id="SSF57184">
    <property type="entry name" value="Growth factor receptor domain"/>
    <property type="match status" value="1"/>
</dbReference>
<keyword evidence="7 13" id="KW-0472">Membrane</keyword>
<evidence type="ECO:0000256" key="1">
    <source>
        <dbReference type="ARBA" id="ARBA00004479"/>
    </source>
</evidence>
<evidence type="ECO:0000259" key="14">
    <source>
        <dbReference type="PROSITE" id="PS50026"/>
    </source>
</evidence>
<dbReference type="EnsemblMetazoa" id="Aqu2.1.38553_001">
    <property type="protein sequence ID" value="Aqu2.1.38553_001"/>
    <property type="gene ID" value="Aqu2.1.38553"/>
</dbReference>
<evidence type="ECO:0000256" key="6">
    <source>
        <dbReference type="ARBA" id="ARBA00022989"/>
    </source>
</evidence>
<dbReference type="SMART" id="SM00216">
    <property type="entry name" value="VWD"/>
    <property type="match status" value="1"/>
</dbReference>
<dbReference type="GO" id="GO:0016020">
    <property type="term" value="C:membrane"/>
    <property type="evidence" value="ECO:0007669"/>
    <property type="project" value="UniProtKB-SubCell"/>
</dbReference>
<dbReference type="FunFam" id="2.10.25.10:FF:000009">
    <property type="entry name" value="Low-density lipoprotein receptor isoform 1"/>
    <property type="match status" value="1"/>
</dbReference>
<dbReference type="GO" id="GO:0007160">
    <property type="term" value="P:cell-matrix adhesion"/>
    <property type="evidence" value="ECO:0007669"/>
    <property type="project" value="InterPro"/>
</dbReference>
<dbReference type="InterPro" id="IPR009030">
    <property type="entry name" value="Growth_fac_rcpt_cys_sf"/>
</dbReference>
<reference evidence="17" key="1">
    <citation type="submission" date="2017-05" db="UniProtKB">
        <authorList>
            <consortium name="EnsemblMetazoa"/>
        </authorList>
    </citation>
    <scope>IDENTIFICATION</scope>
</reference>
<dbReference type="PROSITE" id="PS01186">
    <property type="entry name" value="EGF_2"/>
    <property type="match status" value="3"/>
</dbReference>
<proteinExistence type="predicted"/>
<organism evidence="17">
    <name type="scientific">Amphimedon queenslandica</name>
    <name type="common">Sponge</name>
    <dbReference type="NCBI Taxonomy" id="400682"/>
    <lineage>
        <taxon>Eukaryota</taxon>
        <taxon>Metazoa</taxon>
        <taxon>Porifera</taxon>
        <taxon>Demospongiae</taxon>
        <taxon>Heteroscleromorpha</taxon>
        <taxon>Haplosclerida</taxon>
        <taxon>Niphatidae</taxon>
        <taxon>Amphimedon</taxon>
    </lineage>
</organism>
<dbReference type="InterPro" id="IPR049883">
    <property type="entry name" value="NOTCH1_EGF-like"/>
</dbReference>
<dbReference type="SMART" id="SM00181">
    <property type="entry name" value="EGF"/>
    <property type="match status" value="5"/>
</dbReference>
<evidence type="ECO:0000256" key="12">
    <source>
        <dbReference type="SAM" id="MobiDB-lite"/>
    </source>
</evidence>
<evidence type="ECO:0000256" key="11">
    <source>
        <dbReference type="PROSITE-ProRule" id="PRU00076"/>
    </source>
</evidence>
<evidence type="ECO:0000256" key="3">
    <source>
        <dbReference type="ARBA" id="ARBA00022583"/>
    </source>
</evidence>
<dbReference type="InterPro" id="IPR001846">
    <property type="entry name" value="VWF_type-D"/>
</dbReference>
<feature type="domain" description="EGF-like" evidence="14">
    <location>
        <begin position="904"/>
        <end position="943"/>
    </location>
</feature>
<dbReference type="AlphaFoldDB" id="A0A1X7VEX8"/>
<dbReference type="STRING" id="400682.A0A1X7VEX8"/>
<name>A0A1X7VEX8_AMPQE</name>
<dbReference type="PANTHER" id="PTHR13802">
    <property type="entry name" value="MUCIN 4-RELATED"/>
    <property type="match status" value="1"/>
</dbReference>
<protein>
    <recommendedName>
        <fullName evidence="18">Mucin-like protein</fullName>
    </recommendedName>
</protein>
<dbReference type="Pfam" id="PF12662">
    <property type="entry name" value="cEGF"/>
    <property type="match status" value="1"/>
</dbReference>
<dbReference type="Pfam" id="PF00094">
    <property type="entry name" value="VWD"/>
    <property type="match status" value="1"/>
</dbReference>
<sequence length="1225" mass="136521">MHTLILNQGGGVVYSNIYGCLSFNEPHPKLNMDSRSPLLQLILVALQLSLQVACQSGSGSSSGFESGSGDDTTTEGITDYLPFQDLGTTTGIDRQCLKRRLDGASPAINIPVGFPIGTSIQSKAYVGTNGIISFDEPFLYWYPSPFPTRWGSVKRRYVVAPYWSDNDIRDEGDVCYEVHNEDSNLMRSISEFISYKSGSAFRGNWMLLAEWSDVHPYPHGSLHWWWWSYYGNIRSFTQNENTYQAVVITDGVTSYSLFTYNCEELQWSGRWRGATIGYNSGGRFYRNDKLSGLKQAKQIGCRNEPMSPYNNVIYQLSVSADVIQQLRKRCYDMHREDIKLHKDIHDIYNSLEPCPCTWWQGWRDRRFTFQWQAWYDGSLCHQQRFPRNKAAQFCCYSLNWPGWGSLKTAQSTSDWGTNMLRYHPGRDYLKFLKYDHEFRRTCCSVGLCSLYYERRPTNNCARYRPPRRTWGWGDPHITTLDNFQYTFNGLGEFILLELNDGSFTIQGRAIPVNSEVKATKFSSLAFKENISESVEIKYNDNDFTVYVDKIDMSDMLSNVNETYNNNDSSIELTRQDTDSMLVAFANGISVTVNITMELLHFTIALPEDYINQTRGLLGNYNGIKDDDLEEYNGTAYENATKLNESAIYDVANTWRVKDNSSSLFVSPAPNPDPSFKPTFVDLSSVNETVVEACENDTACVIDATLTNNISIGLGTLNVNSVNVVEMNELSNFPPTMTGDANITVFNNVPVTYNFHVSDTGAVTVAVSGSEPSTGSLNDLGNGDWEYTFTWTIDNPTSFSLSFVATDAFNASATLVPLVSICGCINDGNCTYDGVVDATNTTIVLPCECPEDVWEGQYCEIDVDGCEFTLCFDDVECSDNPAPMAGASCGPCPQGFSGDGTKCNDVDECVNGTNLCEQRCVNTEGSYHCECWDGYRRINDSHCEDINECAGYNDCHQFCNNTIGSYFCSCREGFHLETDNETCAANVNCPPSTVIPRGVYCAWINNAIVFYCGKGYTYNSSRSECQDTNECLLNGACEQICNNTIGSFSCSCREGFTVSGRQCNDIDECLENALSNEPPLCSDTQMCTNTIGDYECVCPEGTEVISLEECGVIPPSISSSSTSSSSTSSSSTSSSSTFSFSQTPTQTTPPTVQTPTIVEPLLNLIELIAIAVGGGVALALLVMLMIVCAMLVRKKKNKKSKRVRVMPARDPNTVELREQYRNRQTF</sequence>
<evidence type="ECO:0000256" key="10">
    <source>
        <dbReference type="ARBA" id="ARBA00023180"/>
    </source>
</evidence>
<dbReference type="PROSITE" id="PS50856">
    <property type="entry name" value="AMOP"/>
    <property type="match status" value="1"/>
</dbReference>
<feature type="region of interest" description="Disordered" evidence="12">
    <location>
        <begin position="1116"/>
        <end position="1152"/>
    </location>
</feature>
<dbReference type="InterPro" id="IPR000742">
    <property type="entry name" value="EGF"/>
</dbReference>
<dbReference type="PROSITE" id="PS51233">
    <property type="entry name" value="VWFD"/>
    <property type="match status" value="1"/>
</dbReference>
<dbReference type="InterPro" id="IPR018097">
    <property type="entry name" value="EGF_Ca-bd_CS"/>
</dbReference>
<evidence type="ECO:0000313" key="17">
    <source>
        <dbReference type="EnsemblMetazoa" id="Aqu2.1.38553_001"/>
    </source>
</evidence>
<dbReference type="eggNOG" id="KOG1217">
    <property type="taxonomic scope" value="Eukaryota"/>
</dbReference>
<feature type="domain" description="EGF-like" evidence="14">
    <location>
        <begin position="1026"/>
        <end position="1063"/>
    </location>
</feature>
<comment type="caution">
    <text evidence="11">Lacks conserved residue(s) required for the propagation of feature annotation.</text>
</comment>
<keyword evidence="4 13" id="KW-0812">Transmembrane</keyword>
<dbReference type="OrthoDB" id="4405280at2759"/>
<keyword evidence="9" id="KW-0675">Receptor</keyword>
<evidence type="ECO:0000256" key="4">
    <source>
        <dbReference type="ARBA" id="ARBA00022692"/>
    </source>
</evidence>
<dbReference type="PANTHER" id="PTHR13802:SF52">
    <property type="entry name" value="MUCIN-4"/>
    <property type="match status" value="1"/>
</dbReference>
<dbReference type="SUPFAM" id="SSF57196">
    <property type="entry name" value="EGF/Laminin"/>
    <property type="match status" value="2"/>
</dbReference>
<evidence type="ECO:0000256" key="9">
    <source>
        <dbReference type="ARBA" id="ARBA00023170"/>
    </source>
</evidence>
<keyword evidence="3" id="KW-0254">Endocytosis</keyword>
<keyword evidence="8 11" id="KW-1015">Disulfide bond</keyword>
<dbReference type="Pfam" id="PF06119">
    <property type="entry name" value="NIDO"/>
    <property type="match status" value="1"/>
</dbReference>
<feature type="transmembrane region" description="Helical" evidence="13">
    <location>
        <begin position="1166"/>
        <end position="1191"/>
    </location>
</feature>
<dbReference type="Pfam" id="PF07645">
    <property type="entry name" value="EGF_CA"/>
    <property type="match status" value="2"/>
</dbReference>
<dbReference type="Gene3D" id="2.10.25.10">
    <property type="entry name" value="Laminin"/>
    <property type="match status" value="5"/>
</dbReference>
<keyword evidence="5" id="KW-0677">Repeat</keyword>
<feature type="disulfide bond" evidence="11">
    <location>
        <begin position="1030"/>
        <end position="1040"/>
    </location>
</feature>
<feature type="domain" description="VWFD" evidence="16">
    <location>
        <begin position="467"/>
        <end position="662"/>
    </location>
</feature>
<evidence type="ECO:0000256" key="7">
    <source>
        <dbReference type="ARBA" id="ARBA00023136"/>
    </source>
</evidence>
<comment type="subcellular location">
    <subcellularLocation>
        <location evidence="1">Membrane</location>
        <topology evidence="1">Single-pass type I membrane protein</topology>
    </subcellularLocation>
</comment>
<keyword evidence="6 13" id="KW-1133">Transmembrane helix</keyword>
<dbReference type="PROSITE" id="PS00010">
    <property type="entry name" value="ASX_HYDROXYL"/>
    <property type="match status" value="3"/>
</dbReference>
<dbReference type="CDD" id="cd00054">
    <property type="entry name" value="EGF_CA"/>
    <property type="match status" value="4"/>
</dbReference>
<dbReference type="InterPro" id="IPR005533">
    <property type="entry name" value="AMOP_dom"/>
</dbReference>
<feature type="disulfide bond" evidence="11">
    <location>
        <begin position="948"/>
        <end position="958"/>
    </location>
</feature>
<feature type="domain" description="EGF-like" evidence="14">
    <location>
        <begin position="944"/>
        <end position="983"/>
    </location>
</feature>
<dbReference type="InterPro" id="IPR051495">
    <property type="entry name" value="Epithelial_Barrier/Signaling"/>
</dbReference>